<dbReference type="EnsemblPlants" id="AVESA.00010b.r2.5DG1004580.1">
    <property type="protein sequence ID" value="AVESA.00010b.r2.5DG1004580.1.CDS.1"/>
    <property type="gene ID" value="AVESA.00010b.r2.5DG1004580"/>
</dbReference>
<keyword evidence="2" id="KW-1185">Reference proteome</keyword>
<sequence>MRSLTPKQSCNTLLSHEKYCNAVKPKKKTPKASVGHPEGIAILQLGTADPPDSSPLPRRGQNPTPRSPSSPDLETLAVAAAMAKQFPVPPVVFTPSTPTNRRHPIPGAGASQPPAFAPPRPSTSSAANPLPFMSFDIGPAPSNSAPPLFTGNIGGSGASFEDEPPLLEELGINTRQIWRKTLSILHPLRSADPSLHADADLSGPFLFLLSFGLFQLLAGKFHFGIVLGWVTVASLFLYFVFSMLSGGRRGDLDLYRCVSLVGYCMLPMVIFSAVSLFLPRGGGLIFGVGMGFVLWSTRVCTRLLAELASSGDEHRGLIAYACWLVYMLFSLLVIF</sequence>
<accession>A0ACD5YGR8</accession>
<evidence type="ECO:0000313" key="1">
    <source>
        <dbReference type="EnsemblPlants" id="AVESA.00010b.r2.5DG1004580.1.CDS.1"/>
    </source>
</evidence>
<organism evidence="1 2">
    <name type="scientific">Avena sativa</name>
    <name type="common">Oat</name>
    <dbReference type="NCBI Taxonomy" id="4498"/>
    <lineage>
        <taxon>Eukaryota</taxon>
        <taxon>Viridiplantae</taxon>
        <taxon>Streptophyta</taxon>
        <taxon>Embryophyta</taxon>
        <taxon>Tracheophyta</taxon>
        <taxon>Spermatophyta</taxon>
        <taxon>Magnoliopsida</taxon>
        <taxon>Liliopsida</taxon>
        <taxon>Poales</taxon>
        <taxon>Poaceae</taxon>
        <taxon>BOP clade</taxon>
        <taxon>Pooideae</taxon>
        <taxon>Poodae</taxon>
        <taxon>Poeae</taxon>
        <taxon>Poeae Chloroplast Group 1 (Aveneae type)</taxon>
        <taxon>Aveninae</taxon>
        <taxon>Avena</taxon>
    </lineage>
</organism>
<proteinExistence type="predicted"/>
<reference evidence="1" key="2">
    <citation type="submission" date="2025-09" db="UniProtKB">
        <authorList>
            <consortium name="EnsemblPlants"/>
        </authorList>
    </citation>
    <scope>IDENTIFICATION</scope>
</reference>
<dbReference type="Proteomes" id="UP001732700">
    <property type="component" value="Chromosome 5D"/>
</dbReference>
<evidence type="ECO:0000313" key="2">
    <source>
        <dbReference type="Proteomes" id="UP001732700"/>
    </source>
</evidence>
<name>A0ACD5YGR8_AVESA</name>
<protein>
    <submittedName>
        <fullName evidence="1">Uncharacterized protein</fullName>
    </submittedName>
</protein>
<reference evidence="1" key="1">
    <citation type="submission" date="2021-05" db="EMBL/GenBank/DDBJ databases">
        <authorList>
            <person name="Scholz U."/>
            <person name="Mascher M."/>
            <person name="Fiebig A."/>
        </authorList>
    </citation>
    <scope>NUCLEOTIDE SEQUENCE [LARGE SCALE GENOMIC DNA]</scope>
</reference>